<evidence type="ECO:0000313" key="2">
    <source>
        <dbReference type="Proteomes" id="UP000813824"/>
    </source>
</evidence>
<protein>
    <submittedName>
        <fullName evidence="1">Uncharacterized protein</fullName>
    </submittedName>
</protein>
<dbReference type="EMBL" id="JAEVFJ010000014">
    <property type="protein sequence ID" value="KAH8100823.1"/>
    <property type="molecule type" value="Genomic_DNA"/>
</dbReference>
<dbReference type="PANTHER" id="PTHR39218:SF1">
    <property type="entry name" value="OXIDOREDUCTASE 14 KDA SUBUNIT, PUTATIVE (AFU_ORTHOLOGUE AFUA_1G12110)-RELATED"/>
    <property type="match status" value="1"/>
</dbReference>
<name>A0A8K0UPW5_9AGAR</name>
<sequence length="83" mass="9145">MPLLANVVGFSFMGLAARIGHLAIQRRNLFDSFTGHAISMGAWGFAGYWAYQWDLRAETLIAAKMEEIKQKRALKAAAAEAES</sequence>
<dbReference type="AlphaFoldDB" id="A0A8K0UPW5"/>
<gene>
    <name evidence="1" type="ORF">BXZ70DRAFT_1007766</name>
</gene>
<evidence type="ECO:0000313" key="1">
    <source>
        <dbReference type="EMBL" id="KAH8100823.1"/>
    </source>
</evidence>
<dbReference type="OrthoDB" id="2141050at2759"/>
<accession>A0A8K0UPW5</accession>
<keyword evidence="2" id="KW-1185">Reference proteome</keyword>
<proteinExistence type="predicted"/>
<comment type="caution">
    <text evidence="1">The sequence shown here is derived from an EMBL/GenBank/DDBJ whole genome shotgun (WGS) entry which is preliminary data.</text>
</comment>
<organism evidence="1 2">
    <name type="scientific">Cristinia sonorae</name>
    <dbReference type="NCBI Taxonomy" id="1940300"/>
    <lineage>
        <taxon>Eukaryota</taxon>
        <taxon>Fungi</taxon>
        <taxon>Dikarya</taxon>
        <taxon>Basidiomycota</taxon>
        <taxon>Agaricomycotina</taxon>
        <taxon>Agaricomycetes</taxon>
        <taxon>Agaricomycetidae</taxon>
        <taxon>Agaricales</taxon>
        <taxon>Pleurotineae</taxon>
        <taxon>Stephanosporaceae</taxon>
        <taxon>Cristinia</taxon>
    </lineage>
</organism>
<reference evidence="1" key="1">
    <citation type="journal article" date="2021" name="New Phytol.">
        <title>Evolutionary innovations through gain and loss of genes in the ectomycorrhizal Boletales.</title>
        <authorList>
            <person name="Wu G."/>
            <person name="Miyauchi S."/>
            <person name="Morin E."/>
            <person name="Kuo A."/>
            <person name="Drula E."/>
            <person name="Varga T."/>
            <person name="Kohler A."/>
            <person name="Feng B."/>
            <person name="Cao Y."/>
            <person name="Lipzen A."/>
            <person name="Daum C."/>
            <person name="Hundley H."/>
            <person name="Pangilinan J."/>
            <person name="Johnson J."/>
            <person name="Barry K."/>
            <person name="LaButti K."/>
            <person name="Ng V."/>
            <person name="Ahrendt S."/>
            <person name="Min B."/>
            <person name="Choi I.G."/>
            <person name="Park H."/>
            <person name="Plett J.M."/>
            <person name="Magnuson J."/>
            <person name="Spatafora J.W."/>
            <person name="Nagy L.G."/>
            <person name="Henrissat B."/>
            <person name="Grigoriev I.V."/>
            <person name="Yang Z.L."/>
            <person name="Xu J."/>
            <person name="Martin F.M."/>
        </authorList>
    </citation>
    <scope>NUCLEOTIDE SEQUENCE</scope>
    <source>
        <strain evidence="1">KKN 215</strain>
    </source>
</reference>
<dbReference type="Proteomes" id="UP000813824">
    <property type="component" value="Unassembled WGS sequence"/>
</dbReference>
<dbReference type="PANTHER" id="PTHR39218">
    <property type="entry name" value="OXIDOREDUCTASE 14 KDA SUBUNIT, PUTATIVE (AFU_ORTHOLOGUE AFUA_1G12110)-RELATED"/>
    <property type="match status" value="1"/>
</dbReference>